<evidence type="ECO:0000313" key="2">
    <source>
        <dbReference type="Proteomes" id="UP001205867"/>
    </source>
</evidence>
<accession>A0AAP3AFJ6</accession>
<dbReference type="Pfam" id="PF19827">
    <property type="entry name" value="DUF6308"/>
    <property type="match status" value="1"/>
</dbReference>
<proteinExistence type="predicted"/>
<gene>
    <name evidence="1" type="ORF">M3A82_002635</name>
</gene>
<organism evidence="1 2">
    <name type="scientific">Micrococcus luteus</name>
    <name type="common">Micrococcus lysodeikticus</name>
    <dbReference type="NCBI Taxonomy" id="1270"/>
    <lineage>
        <taxon>Bacteria</taxon>
        <taxon>Bacillati</taxon>
        <taxon>Actinomycetota</taxon>
        <taxon>Actinomycetes</taxon>
        <taxon>Micrococcales</taxon>
        <taxon>Micrococcaceae</taxon>
        <taxon>Micrococcus</taxon>
    </lineage>
</organism>
<name>A0AAP3AFJ6_MICLU</name>
<evidence type="ECO:0000313" key="1">
    <source>
        <dbReference type="EMBL" id="MCV7628244.1"/>
    </source>
</evidence>
<protein>
    <submittedName>
        <fullName evidence="1">DUF6308 family protein</fullName>
    </submittedName>
</protein>
<dbReference type="AlphaFoldDB" id="A0AAP3AFJ6"/>
<dbReference type="Proteomes" id="UP001205867">
    <property type="component" value="Unassembled WGS sequence"/>
</dbReference>
<dbReference type="EMBL" id="JALXKZ020000003">
    <property type="protein sequence ID" value="MCV7628244.1"/>
    <property type="molecule type" value="Genomic_DNA"/>
</dbReference>
<comment type="caution">
    <text evidence="1">The sequence shown here is derived from an EMBL/GenBank/DDBJ whole genome shotgun (WGS) entry which is preliminary data.</text>
</comment>
<sequence length="228" mass="25180">MPALTLHLPACLRDGDDETAVRLLSTYFEGGTAQGVPGTFIGAQWDGFDPSGTRDSHPHHFTADDIASTALLSTPMQGRAVVELLSDGGGRLSARLEQIAPDRTFIELADHPEEMDLLLAIYEELKTVSGVGRTRASKLLARKRPHAFPVVDKVLRDTVFREYRRDGHAARHALLKAFAADDRLLWDRLKSWHETAKLPADVSILRVFDVVAWMDSKLTGIVLPMDSS</sequence>
<dbReference type="InterPro" id="IPR046275">
    <property type="entry name" value="DUF6308"/>
</dbReference>
<reference evidence="1" key="1">
    <citation type="submission" date="2023-06" db="EMBL/GenBank/DDBJ databases">
        <title>lsaBGC provides a comprehensive framework for evolutionary analysis of biosynthetic gene clusters within focal taxa.</title>
        <authorList>
            <person name="Salamzade R."/>
            <person name="Sandstrom S."/>
            <person name="Kalan L.R."/>
        </authorList>
    </citation>
    <scope>NUCLEOTIDE SEQUENCE</scope>
    <source>
        <strain evidence="1">P3-SID899</strain>
    </source>
</reference>